<evidence type="ECO:0000313" key="2">
    <source>
        <dbReference type="EMBL" id="MBP0905041.1"/>
    </source>
</evidence>
<evidence type="ECO:0000313" key="3">
    <source>
        <dbReference type="Proteomes" id="UP000670776"/>
    </source>
</evidence>
<reference evidence="2 3" key="1">
    <citation type="submission" date="2021-04" db="EMBL/GenBank/DDBJ databases">
        <title>Mariniflexile gromovii gen. nov., sp. nov., a gliding bacterium isolated from the sea urchin Strongylocentrotus intermedius.</title>
        <authorList>
            <person name="Ko S."/>
            <person name="Le V."/>
            <person name="Ahn C.-Y."/>
            <person name="Oh H.-M."/>
        </authorList>
    </citation>
    <scope>NUCLEOTIDE SEQUENCE [LARGE SCALE GENOMIC DNA]</scope>
    <source>
        <strain evidence="2 3">KCTC 12570</strain>
    </source>
</reference>
<evidence type="ECO:0000259" key="1">
    <source>
        <dbReference type="Pfam" id="PF02469"/>
    </source>
</evidence>
<comment type="caution">
    <text evidence="2">The sequence shown here is derived from an EMBL/GenBank/DDBJ whole genome shotgun (WGS) entry which is preliminary data.</text>
</comment>
<dbReference type="Pfam" id="PF02469">
    <property type="entry name" value="Fasciclin"/>
    <property type="match status" value="1"/>
</dbReference>
<keyword evidence="3" id="KW-1185">Reference proteome</keyword>
<dbReference type="InterPro" id="IPR036378">
    <property type="entry name" value="FAS1_dom_sf"/>
</dbReference>
<proteinExistence type="predicted"/>
<feature type="domain" description="FAS1" evidence="1">
    <location>
        <begin position="4"/>
        <end position="63"/>
    </location>
</feature>
<dbReference type="SUPFAM" id="SSF82153">
    <property type="entry name" value="FAS1 domain"/>
    <property type="match status" value="1"/>
</dbReference>
<accession>A0ABS4BWS9</accession>
<sequence>MQKTLTDGLQSAASLESDNLVFTKSTDKITIKDGSGNENIEISYFDIKTKNEIIHVIKSVLIPNTEN</sequence>
<organism evidence="2 3">
    <name type="scientific">Mariniflexile gromovii</name>
    <dbReference type="NCBI Taxonomy" id="362523"/>
    <lineage>
        <taxon>Bacteria</taxon>
        <taxon>Pseudomonadati</taxon>
        <taxon>Bacteroidota</taxon>
        <taxon>Flavobacteriia</taxon>
        <taxon>Flavobacteriales</taxon>
        <taxon>Flavobacteriaceae</taxon>
        <taxon>Mariniflexile</taxon>
    </lineage>
</organism>
<dbReference type="InterPro" id="IPR000782">
    <property type="entry name" value="FAS1_domain"/>
</dbReference>
<dbReference type="Proteomes" id="UP000670776">
    <property type="component" value="Unassembled WGS sequence"/>
</dbReference>
<gene>
    <name evidence="2" type="ORF">J8H85_14470</name>
</gene>
<dbReference type="Gene3D" id="2.30.180.10">
    <property type="entry name" value="FAS1 domain"/>
    <property type="match status" value="1"/>
</dbReference>
<dbReference type="EMBL" id="JAGJCB010000016">
    <property type="protein sequence ID" value="MBP0905041.1"/>
    <property type="molecule type" value="Genomic_DNA"/>
</dbReference>
<name>A0ABS4BWS9_9FLAO</name>
<protein>
    <submittedName>
        <fullName evidence="2">Fasciclin domain-containing protein</fullName>
    </submittedName>
</protein>